<reference evidence="1 2" key="1">
    <citation type="submission" date="2020-07" db="EMBL/GenBank/DDBJ databases">
        <title>Above-ground endophytic microbial communities from plants in different locations in the United States.</title>
        <authorList>
            <person name="Frank C."/>
        </authorList>
    </citation>
    <scope>NUCLEOTIDE SEQUENCE [LARGE SCALE GENOMIC DNA]</scope>
    <source>
        <strain evidence="1 2">WPL5_2</strain>
    </source>
</reference>
<proteinExistence type="predicted"/>
<dbReference type="RefSeq" id="WP_182514898.1">
    <property type="nucleotide sequence ID" value="NZ_JACGXP010000001.1"/>
</dbReference>
<dbReference type="Proteomes" id="UP000590225">
    <property type="component" value="Unassembled WGS sequence"/>
</dbReference>
<gene>
    <name evidence="1" type="ORF">FHW23_000209</name>
</gene>
<dbReference type="AlphaFoldDB" id="A0AAW3T3C7"/>
<evidence type="ECO:0000313" key="1">
    <source>
        <dbReference type="EMBL" id="MBA8988977.1"/>
    </source>
</evidence>
<sequence length="69" mass="7043">MAAVSLSATMPRGFALAGSGAIREHGLTKRRTADIDLFTPLADPVSFADAVDELAGSPSTTSPRTSSPP</sequence>
<name>A0AAW3T3C7_9MICO</name>
<protein>
    <recommendedName>
        <fullName evidence="3">Nucleotidyl transferase AbiEii/AbiGii toxin family protein</fullName>
    </recommendedName>
</protein>
<comment type="caution">
    <text evidence="1">The sequence shown here is derived from an EMBL/GenBank/DDBJ whole genome shotgun (WGS) entry which is preliminary data.</text>
</comment>
<dbReference type="EMBL" id="JACGXP010000001">
    <property type="protein sequence ID" value="MBA8988977.1"/>
    <property type="molecule type" value="Genomic_DNA"/>
</dbReference>
<organism evidence="1 2">
    <name type="scientific">Curtobacterium pusillum</name>
    <dbReference type="NCBI Taxonomy" id="69373"/>
    <lineage>
        <taxon>Bacteria</taxon>
        <taxon>Bacillati</taxon>
        <taxon>Actinomycetota</taxon>
        <taxon>Actinomycetes</taxon>
        <taxon>Micrococcales</taxon>
        <taxon>Microbacteriaceae</taxon>
        <taxon>Curtobacterium</taxon>
    </lineage>
</organism>
<evidence type="ECO:0008006" key="3">
    <source>
        <dbReference type="Google" id="ProtNLM"/>
    </source>
</evidence>
<accession>A0AAW3T3C7</accession>
<evidence type="ECO:0000313" key="2">
    <source>
        <dbReference type="Proteomes" id="UP000590225"/>
    </source>
</evidence>